<evidence type="ECO:0000313" key="3">
    <source>
        <dbReference type="EMBL" id="MDO1560433.1"/>
    </source>
</evidence>
<feature type="coiled-coil region" evidence="1">
    <location>
        <begin position="56"/>
        <end position="104"/>
    </location>
</feature>
<feature type="transmembrane region" description="Helical" evidence="2">
    <location>
        <begin position="6"/>
        <end position="24"/>
    </location>
</feature>
<keyword evidence="2" id="KW-0472">Membrane</keyword>
<proteinExistence type="predicted"/>
<keyword evidence="2" id="KW-0812">Transmembrane</keyword>
<organism evidence="3 4">
    <name type="scientific">Peiella sedimenti</name>
    <dbReference type="NCBI Taxonomy" id="3061083"/>
    <lineage>
        <taxon>Bacteria</taxon>
        <taxon>Pseudomonadati</taxon>
        <taxon>Pseudomonadota</taxon>
        <taxon>Alphaproteobacteria</taxon>
        <taxon>Caulobacterales</taxon>
        <taxon>Caulobacteraceae</taxon>
        <taxon>Peiella</taxon>
    </lineage>
</organism>
<comment type="caution">
    <text evidence="3">The sequence shown here is derived from an EMBL/GenBank/DDBJ whole genome shotgun (WGS) entry which is preliminary data.</text>
</comment>
<gene>
    <name evidence="3" type="ORF">Q0812_13440</name>
</gene>
<protein>
    <submittedName>
        <fullName evidence="3">Uncharacterized protein</fullName>
    </submittedName>
</protein>
<keyword evidence="1" id="KW-0175">Coiled coil</keyword>
<evidence type="ECO:0000256" key="2">
    <source>
        <dbReference type="SAM" id="Phobius"/>
    </source>
</evidence>
<sequence>MPERAQLIEMLGSAGIGGLIVGFWQYMSARLKSKPDADTAQAALIEGAAALQMALNKTAEGLVSDLRHQLEEQAKRIEALEADKEQCRGENRQMAQRVDSLEALLRRNGITVPEATARGALLVVEGGQATVMKPKSGDAK</sequence>
<evidence type="ECO:0000256" key="1">
    <source>
        <dbReference type="SAM" id="Coils"/>
    </source>
</evidence>
<dbReference type="EMBL" id="JAUKTR010000006">
    <property type="protein sequence ID" value="MDO1560433.1"/>
    <property type="molecule type" value="Genomic_DNA"/>
</dbReference>
<accession>A0ABT8SQW4</accession>
<reference evidence="3" key="1">
    <citation type="submission" date="2023-07" db="EMBL/GenBank/DDBJ databases">
        <title>Brevundimonas soil sp. nov., isolated from the soil of chemical plant.</title>
        <authorList>
            <person name="Wu N."/>
        </authorList>
    </citation>
    <scope>NUCLEOTIDE SEQUENCE</scope>
    <source>
        <strain evidence="3">XZ-24</strain>
    </source>
</reference>
<keyword evidence="4" id="KW-1185">Reference proteome</keyword>
<name>A0ABT8SQW4_9CAUL</name>
<dbReference type="RefSeq" id="WP_302110864.1">
    <property type="nucleotide sequence ID" value="NZ_JAUKTR010000006.1"/>
</dbReference>
<dbReference type="Proteomes" id="UP001169063">
    <property type="component" value="Unassembled WGS sequence"/>
</dbReference>
<keyword evidence="2" id="KW-1133">Transmembrane helix</keyword>
<evidence type="ECO:0000313" key="4">
    <source>
        <dbReference type="Proteomes" id="UP001169063"/>
    </source>
</evidence>